<dbReference type="InterPro" id="IPR005495">
    <property type="entry name" value="LptG/LptF_permease"/>
</dbReference>
<evidence type="ECO:0008006" key="9">
    <source>
        <dbReference type="Google" id="ProtNLM"/>
    </source>
</evidence>
<name>A0A0K9CNR9_9FUSO</name>
<reference evidence="7 8" key="2">
    <citation type="submission" date="2013-10" db="EMBL/GenBank/DDBJ databases">
        <title>The Genome Sequence of Fusobacterium nucleatum subsp. animalis D11.</title>
        <authorList>
            <consortium name="The Broad Institute Genomics Platform"/>
            <person name="Earl A."/>
            <person name="Ward D."/>
            <person name="Feldgarden M."/>
            <person name="Gevers D."/>
            <person name="Kostic A."/>
            <person name="Garrett W."/>
            <person name="Young S.K."/>
            <person name="Zeng Q."/>
            <person name="Gargeya S."/>
            <person name="Fitzgerald M."/>
            <person name="Abouelleil A."/>
            <person name="Alvarado L."/>
            <person name="Berlin A.M."/>
            <person name="Chapman S.B."/>
            <person name="Gainer-Dewar J."/>
            <person name="Goldberg J."/>
            <person name="Gnerre S."/>
            <person name="Griggs A."/>
            <person name="Gujja S."/>
            <person name="Hansen M."/>
            <person name="Howarth C."/>
            <person name="Imamovic A."/>
            <person name="Ireland A."/>
            <person name="Larimer J."/>
            <person name="McCowan C."/>
            <person name="Murphy C."/>
            <person name="Pearson M."/>
            <person name="Poon T.W."/>
            <person name="Priest M."/>
            <person name="Roberts A."/>
            <person name="Saif S."/>
            <person name="Shea T."/>
            <person name="Sykes S."/>
            <person name="Wortman J."/>
            <person name="Nusbaum C."/>
            <person name="Birren B."/>
        </authorList>
    </citation>
    <scope>NUCLEOTIDE SEQUENCE [LARGE SCALE GENOMIC DNA]</scope>
    <source>
        <strain evidence="7 8">D11</strain>
    </source>
</reference>
<dbReference type="EMBL" id="ACDS02000048">
    <property type="protein sequence ID" value="KMV75972.1"/>
    <property type="molecule type" value="Genomic_DNA"/>
</dbReference>
<evidence type="ECO:0000313" key="8">
    <source>
        <dbReference type="Proteomes" id="UP000004650"/>
    </source>
</evidence>
<evidence type="ECO:0000256" key="2">
    <source>
        <dbReference type="ARBA" id="ARBA00022475"/>
    </source>
</evidence>
<keyword evidence="4 6" id="KW-1133">Transmembrane helix</keyword>
<proteinExistence type="predicted"/>
<dbReference type="AlphaFoldDB" id="A0A0K9CNR9"/>
<dbReference type="Pfam" id="PF03739">
    <property type="entry name" value="LptF_LptG"/>
    <property type="match status" value="1"/>
</dbReference>
<gene>
    <name evidence="7" type="ORF">PSAG_04652</name>
</gene>
<comment type="subcellular location">
    <subcellularLocation>
        <location evidence="1">Cell membrane</location>
        <topology evidence="1">Multi-pass membrane protein</topology>
    </subcellularLocation>
</comment>
<dbReference type="PANTHER" id="PTHR33529">
    <property type="entry name" value="SLR0882 PROTEIN-RELATED"/>
    <property type="match status" value="1"/>
</dbReference>
<protein>
    <recommendedName>
        <fullName evidence="9">Permease</fullName>
    </recommendedName>
</protein>
<dbReference type="PANTHER" id="PTHR33529:SF8">
    <property type="entry name" value="PERMEASE, YJGP_YJGQ FAMILY"/>
    <property type="match status" value="1"/>
</dbReference>
<keyword evidence="2" id="KW-1003">Cell membrane</keyword>
<keyword evidence="5 6" id="KW-0472">Membrane</keyword>
<feature type="transmembrane region" description="Helical" evidence="6">
    <location>
        <begin position="66"/>
        <end position="88"/>
    </location>
</feature>
<feature type="transmembrane region" description="Helical" evidence="6">
    <location>
        <begin position="12"/>
        <end position="31"/>
    </location>
</feature>
<dbReference type="Proteomes" id="UP000004650">
    <property type="component" value="Unassembled WGS sequence"/>
</dbReference>
<dbReference type="GO" id="GO:0015920">
    <property type="term" value="P:lipopolysaccharide transport"/>
    <property type="evidence" value="ECO:0007669"/>
    <property type="project" value="TreeGrafter"/>
</dbReference>
<feature type="transmembrane region" description="Helical" evidence="6">
    <location>
        <begin position="100"/>
        <end position="118"/>
    </location>
</feature>
<accession>A0A0K9CNR9</accession>
<evidence type="ECO:0000256" key="1">
    <source>
        <dbReference type="ARBA" id="ARBA00004651"/>
    </source>
</evidence>
<evidence type="ECO:0000256" key="3">
    <source>
        <dbReference type="ARBA" id="ARBA00022692"/>
    </source>
</evidence>
<evidence type="ECO:0000256" key="6">
    <source>
        <dbReference type="SAM" id="Phobius"/>
    </source>
</evidence>
<evidence type="ECO:0000313" key="7">
    <source>
        <dbReference type="EMBL" id="KMV75972.1"/>
    </source>
</evidence>
<evidence type="ECO:0000256" key="4">
    <source>
        <dbReference type="ARBA" id="ARBA00022989"/>
    </source>
</evidence>
<comment type="caution">
    <text evidence="7">The sequence shown here is derived from an EMBL/GenBank/DDBJ whole genome shotgun (WGS) entry which is preliminary data.</text>
</comment>
<dbReference type="GO" id="GO:0043190">
    <property type="term" value="C:ATP-binding cassette (ABC) transporter complex"/>
    <property type="evidence" value="ECO:0007669"/>
    <property type="project" value="TreeGrafter"/>
</dbReference>
<organism evidence="7 8">
    <name type="scientific">Fusobacterium animalis D11</name>
    <dbReference type="NCBI Taxonomy" id="556264"/>
    <lineage>
        <taxon>Bacteria</taxon>
        <taxon>Fusobacteriati</taxon>
        <taxon>Fusobacteriota</taxon>
        <taxon>Fusobacteriia</taxon>
        <taxon>Fusobacteriales</taxon>
        <taxon>Fusobacteriaceae</taxon>
        <taxon>Fusobacterium</taxon>
    </lineage>
</organism>
<keyword evidence="3 6" id="KW-0812">Transmembrane</keyword>
<sequence length="286" mass="33123">MIKKMDIYVSKYFIKFFLMNIIGFMGVFLLAQTFKIIKYINQGKLVGGEILDYILNLLPKMFVETAPLSVLLAGLITISIMASNLEIVSLKTSGIRFLRIVRAPLIIAFVISLIVFFINNSIYTKSLAKINFYRRGEVDESLKLPTTKENAFFINNADGYLYLMGEINRETGVAENIEVVKFETEISKPKEIITAKSAKFDTEENKWIFSNVNIYNVDTKETITKTEYKSKLYKDDPSNFIRASAEDPRMLTIKELKKTNKRTKKYRRRYKNISFRTSKKIFFSLC</sequence>
<evidence type="ECO:0000256" key="5">
    <source>
        <dbReference type="ARBA" id="ARBA00023136"/>
    </source>
</evidence>
<reference evidence="8" key="1">
    <citation type="submission" date="2009-02" db="EMBL/GenBank/DDBJ databases">
        <title>The Genome Sequence of Shigella sp. D9.</title>
        <authorList>
            <consortium name="The Broad Institute Genome Sequencing Platform"/>
            <person name="Ward D."/>
            <person name="Young S.K."/>
            <person name="Kodira C.D."/>
            <person name="Zeng Q."/>
            <person name="Koehrsen M."/>
            <person name="Alvarado L."/>
            <person name="Berlin A."/>
            <person name="Borenstein D."/>
            <person name="Chen Z."/>
            <person name="Engels R."/>
            <person name="Freedman E."/>
            <person name="Gellesch M."/>
            <person name="Goldberg J."/>
            <person name="Griggs A."/>
            <person name="Gujja S."/>
            <person name="Heiman D."/>
            <person name="Hepburn T."/>
            <person name="Howarth C."/>
            <person name="Jen D."/>
            <person name="Larson L."/>
            <person name="Lewis B."/>
            <person name="Mehta T."/>
            <person name="Park D."/>
            <person name="Pearson M."/>
            <person name="Roberts A."/>
            <person name="Saif S."/>
            <person name="Shea T."/>
            <person name="Shenoy N."/>
            <person name="Sisk P."/>
            <person name="Stolte C."/>
            <person name="Sykes S."/>
            <person name="Walk T."/>
            <person name="White J."/>
            <person name="Yandava C."/>
            <person name="Allen-Vercoe E."/>
            <person name="Strauss J."/>
            <person name="Sibley C."/>
            <person name="White A."/>
            <person name="Ambrose C."/>
            <person name="Lander E."/>
            <person name="Nusbaum C."/>
            <person name="Galagan J."/>
            <person name="Birren B."/>
        </authorList>
    </citation>
    <scope>NUCLEOTIDE SEQUENCE [LARGE SCALE GENOMIC DNA]</scope>
    <source>
        <strain evidence="8">D11</strain>
    </source>
</reference>